<feature type="signal peptide" evidence="2">
    <location>
        <begin position="1"/>
        <end position="18"/>
    </location>
</feature>
<organism evidence="3 4">
    <name type="scientific">Roseibium litorale</name>
    <dbReference type="NCBI Taxonomy" id="2803841"/>
    <lineage>
        <taxon>Bacteria</taxon>
        <taxon>Pseudomonadati</taxon>
        <taxon>Pseudomonadota</taxon>
        <taxon>Alphaproteobacteria</taxon>
        <taxon>Hyphomicrobiales</taxon>
        <taxon>Stappiaceae</taxon>
        <taxon>Roseibium</taxon>
    </lineage>
</organism>
<dbReference type="Pfam" id="PF10973">
    <property type="entry name" value="DUF2799"/>
    <property type="match status" value="1"/>
</dbReference>
<feature type="coiled-coil region" evidence="1">
    <location>
        <begin position="118"/>
        <end position="145"/>
    </location>
</feature>
<evidence type="ECO:0000256" key="2">
    <source>
        <dbReference type="SAM" id="SignalP"/>
    </source>
</evidence>
<keyword evidence="1" id="KW-0175">Coiled coil</keyword>
<reference evidence="3 4" key="2">
    <citation type="journal article" date="2021" name="Int. J. Syst. Evol. Microbiol.">
        <title>Roseibium litorale sp. nov., isolated from a tidal flat sediment and proposal for the reclassification of Labrenzia polysiphoniae as Roseibium polysiphoniae comb. nov.</title>
        <authorList>
            <person name="Liu Y."/>
            <person name="Pei T."/>
            <person name="Du J."/>
            <person name="Chao M."/>
            <person name="Deng M.R."/>
            <person name="Zhu H."/>
        </authorList>
    </citation>
    <scope>NUCLEOTIDE SEQUENCE [LARGE SCALE GENOMIC DNA]</scope>
    <source>
        <strain evidence="3 4">4C16A</strain>
    </source>
</reference>
<evidence type="ECO:0000313" key="4">
    <source>
        <dbReference type="Proteomes" id="UP000632063"/>
    </source>
</evidence>
<dbReference type="Proteomes" id="UP000632063">
    <property type="component" value="Unassembled WGS sequence"/>
</dbReference>
<gene>
    <name evidence="3" type="ORF">IG616_08335</name>
</gene>
<proteinExistence type="predicted"/>
<dbReference type="InterPro" id="IPR021242">
    <property type="entry name" value="DUF2799"/>
</dbReference>
<sequence length="215" mass="23934">MKLIMGGIAALFAVLLLAGCETVSKEQCAAGDWVALGKADGANGYQASRLADIVKDCGRYGVTPDTDQYMSGWNQGVQIYCTPMNGYNAGRQGKSASPVCPPQMAGSFEYAHSLGKRIWQARSKVEEQERRVRDIDNRMSRLRLDVGSLSCSGKNGDELRACREDVHRRRQDLQDARFDLQDARWRLMEAQRFYDETERTVSAEAARTIPGYGPQ</sequence>
<evidence type="ECO:0000256" key="1">
    <source>
        <dbReference type="SAM" id="Coils"/>
    </source>
</evidence>
<keyword evidence="4" id="KW-1185">Reference proteome</keyword>
<comment type="caution">
    <text evidence="3">The sequence shown here is derived from an EMBL/GenBank/DDBJ whole genome shotgun (WGS) entry which is preliminary data.</text>
</comment>
<protein>
    <submittedName>
        <fullName evidence="3">DUF2799 domain-containing protein</fullName>
    </submittedName>
</protein>
<feature type="chain" id="PRO_5046541841" evidence="2">
    <location>
        <begin position="19"/>
        <end position="215"/>
    </location>
</feature>
<evidence type="ECO:0000313" key="3">
    <source>
        <dbReference type="EMBL" id="MBD8891552.1"/>
    </source>
</evidence>
<accession>A0ABR9CMM5</accession>
<keyword evidence="2" id="KW-0732">Signal</keyword>
<dbReference type="PROSITE" id="PS51257">
    <property type="entry name" value="PROKAR_LIPOPROTEIN"/>
    <property type="match status" value="1"/>
</dbReference>
<name>A0ABR9CMM5_9HYPH</name>
<dbReference type="EMBL" id="JACYXI010000004">
    <property type="protein sequence ID" value="MBD8891552.1"/>
    <property type="molecule type" value="Genomic_DNA"/>
</dbReference>
<reference evidence="4" key="1">
    <citation type="submission" date="2020-09" db="EMBL/GenBank/DDBJ databases">
        <title>The genome sequence of strain Labrenzia suaedae 4C16A.</title>
        <authorList>
            <person name="Liu Y."/>
        </authorList>
    </citation>
    <scope>NUCLEOTIDE SEQUENCE [LARGE SCALE GENOMIC DNA]</scope>
    <source>
        <strain evidence="4">4C16A</strain>
    </source>
</reference>